<gene>
    <name evidence="2" type="ORF">I302_07448</name>
    <name evidence="3" type="ORF">I302_108186</name>
</gene>
<reference evidence="3" key="2">
    <citation type="submission" date="2013-07" db="EMBL/GenBank/DDBJ databases">
        <authorList>
            <consortium name="The Broad Institute Genome Sequencing Platform"/>
            <person name="Cuomo C."/>
            <person name="Litvintseva A."/>
            <person name="Chen Y."/>
            <person name="Heitman J."/>
            <person name="Sun S."/>
            <person name="Springer D."/>
            <person name="Dromer F."/>
            <person name="Young S.K."/>
            <person name="Zeng Q."/>
            <person name="Gargeya S."/>
            <person name="Fitzgerald M."/>
            <person name="Abouelleil A."/>
            <person name="Alvarado L."/>
            <person name="Berlin A.M."/>
            <person name="Chapman S.B."/>
            <person name="Dewar J."/>
            <person name="Goldberg J."/>
            <person name="Griggs A."/>
            <person name="Gujja S."/>
            <person name="Hansen M."/>
            <person name="Howarth C."/>
            <person name="Imamovic A."/>
            <person name="Larimer J."/>
            <person name="McCowan C."/>
            <person name="Murphy C."/>
            <person name="Pearson M."/>
            <person name="Priest M."/>
            <person name="Roberts A."/>
            <person name="Saif S."/>
            <person name="Shea T."/>
            <person name="Sykes S."/>
            <person name="Wortman J."/>
            <person name="Nusbaum C."/>
            <person name="Birren B."/>
        </authorList>
    </citation>
    <scope>NUCLEOTIDE SEQUENCE</scope>
    <source>
        <strain evidence="3">CBS 10118</strain>
    </source>
</reference>
<reference evidence="3" key="4">
    <citation type="submission" date="2024-02" db="EMBL/GenBank/DDBJ databases">
        <title>Comparative genomics of Cryptococcus and Kwoniella reveals pathogenesis evolution and contrasting modes of karyotype evolution via chromosome fusion or intercentromeric recombination.</title>
        <authorList>
            <person name="Coelho M.A."/>
            <person name="David-Palma M."/>
            <person name="Shea T."/>
            <person name="Bowers K."/>
            <person name="McGinley-Smith S."/>
            <person name="Mohammad A.W."/>
            <person name="Gnirke A."/>
            <person name="Yurkov A.M."/>
            <person name="Nowrousian M."/>
            <person name="Sun S."/>
            <person name="Cuomo C.A."/>
            <person name="Heitman J."/>
        </authorList>
    </citation>
    <scope>NUCLEOTIDE SEQUENCE</scope>
    <source>
        <strain evidence="3">CBS 10118</strain>
    </source>
</reference>
<dbReference type="GeneID" id="30211847"/>
<dbReference type="AlphaFoldDB" id="A0A1B9FWE5"/>
<proteinExistence type="predicted"/>
<dbReference type="RefSeq" id="XP_019044167.1">
    <property type="nucleotide sequence ID" value="XM_019194044.1"/>
</dbReference>
<dbReference type="KEGG" id="kbi:30211847"/>
<reference evidence="2" key="1">
    <citation type="submission" date="2013-07" db="EMBL/GenBank/DDBJ databases">
        <title>The Genome Sequence of Cryptococcus bestiolae CBS10118.</title>
        <authorList>
            <consortium name="The Broad Institute Genome Sequencing Platform"/>
            <person name="Cuomo C."/>
            <person name="Litvintseva A."/>
            <person name="Chen Y."/>
            <person name="Heitman J."/>
            <person name="Sun S."/>
            <person name="Springer D."/>
            <person name="Dromer F."/>
            <person name="Young S.K."/>
            <person name="Zeng Q."/>
            <person name="Gargeya S."/>
            <person name="Fitzgerald M."/>
            <person name="Abouelleil A."/>
            <person name="Alvarado L."/>
            <person name="Berlin A.M."/>
            <person name="Chapman S.B."/>
            <person name="Dewar J."/>
            <person name="Goldberg J."/>
            <person name="Griggs A."/>
            <person name="Gujja S."/>
            <person name="Hansen M."/>
            <person name="Howarth C."/>
            <person name="Imamovic A."/>
            <person name="Larimer J."/>
            <person name="McCowan C."/>
            <person name="Murphy C."/>
            <person name="Pearson M."/>
            <person name="Priest M."/>
            <person name="Roberts A."/>
            <person name="Saif S."/>
            <person name="Shea T."/>
            <person name="Sykes S."/>
            <person name="Wortman J."/>
            <person name="Nusbaum C."/>
            <person name="Birren B."/>
        </authorList>
    </citation>
    <scope>NUCLEOTIDE SEQUENCE [LARGE SCALE GENOMIC DNA]</scope>
    <source>
        <strain evidence="2">CBS 10118</strain>
    </source>
</reference>
<dbReference type="VEuPathDB" id="FungiDB:I302_07448"/>
<dbReference type="OrthoDB" id="61113at2759"/>
<dbReference type="InterPro" id="IPR000182">
    <property type="entry name" value="GNAT_dom"/>
</dbReference>
<evidence type="ECO:0000313" key="4">
    <source>
        <dbReference type="Proteomes" id="UP000092730"/>
    </source>
</evidence>
<accession>A0A1B9FWE5</accession>
<evidence type="ECO:0000313" key="2">
    <source>
        <dbReference type="EMBL" id="OCF23097.1"/>
    </source>
</evidence>
<dbReference type="Pfam" id="PF00583">
    <property type="entry name" value="Acetyltransf_1"/>
    <property type="match status" value="1"/>
</dbReference>
<dbReference type="PROSITE" id="PS51186">
    <property type="entry name" value="GNAT"/>
    <property type="match status" value="1"/>
</dbReference>
<reference evidence="2" key="3">
    <citation type="submission" date="2014-01" db="EMBL/GenBank/DDBJ databases">
        <title>Evolution of pathogenesis and genome organization in the Tremellales.</title>
        <authorList>
            <person name="Cuomo C."/>
            <person name="Litvintseva A."/>
            <person name="Heitman J."/>
            <person name="Chen Y."/>
            <person name="Sun S."/>
            <person name="Springer D."/>
            <person name="Dromer F."/>
            <person name="Young S."/>
            <person name="Zeng Q."/>
            <person name="Chapman S."/>
            <person name="Gujja S."/>
            <person name="Saif S."/>
            <person name="Birren B."/>
        </authorList>
    </citation>
    <scope>NUCLEOTIDE SEQUENCE</scope>
    <source>
        <strain evidence="2">CBS 10118</strain>
    </source>
</reference>
<dbReference type="EMBL" id="CP144547">
    <property type="protein sequence ID" value="WVW86145.1"/>
    <property type="molecule type" value="Genomic_DNA"/>
</dbReference>
<keyword evidence="4" id="KW-1185">Reference proteome</keyword>
<dbReference type="EMBL" id="KI894024">
    <property type="protein sequence ID" value="OCF23097.1"/>
    <property type="molecule type" value="Genomic_DNA"/>
</dbReference>
<name>A0A1B9FWE5_9TREE</name>
<sequence>MSAQIVEVKLLVRPTVGERARCLDVFTEAFKDASPRWDEKPSKNERSTSACCTLDPLHLRHCGTDLSMHQRFHLSKLEAAFIDCQVWVAMVYGEIGCVATVAQPGKKLWDTEEKKVFQQRAFEPLNEEVKSWMNNTFGPLQAKSGTSIPGGAVASYYVQGIATHPSFQRQGLASAILKKLEGLAKEDNTCVALITVSPNAFFWLGEIPSHRFCTIALLNLHWSFNGM</sequence>
<dbReference type="Gene3D" id="3.40.630.30">
    <property type="match status" value="1"/>
</dbReference>
<dbReference type="STRING" id="1296100.A0A1B9FWE5"/>
<dbReference type="InterPro" id="IPR016181">
    <property type="entry name" value="Acyl_CoA_acyltransferase"/>
</dbReference>
<dbReference type="GO" id="GO:0016747">
    <property type="term" value="F:acyltransferase activity, transferring groups other than amino-acyl groups"/>
    <property type="evidence" value="ECO:0007669"/>
    <property type="project" value="InterPro"/>
</dbReference>
<evidence type="ECO:0000259" key="1">
    <source>
        <dbReference type="PROSITE" id="PS51186"/>
    </source>
</evidence>
<dbReference type="SUPFAM" id="SSF55729">
    <property type="entry name" value="Acyl-CoA N-acyltransferases (Nat)"/>
    <property type="match status" value="1"/>
</dbReference>
<evidence type="ECO:0000313" key="3">
    <source>
        <dbReference type="EMBL" id="WVW86145.1"/>
    </source>
</evidence>
<organism evidence="2">
    <name type="scientific">Kwoniella bestiolae CBS 10118</name>
    <dbReference type="NCBI Taxonomy" id="1296100"/>
    <lineage>
        <taxon>Eukaryota</taxon>
        <taxon>Fungi</taxon>
        <taxon>Dikarya</taxon>
        <taxon>Basidiomycota</taxon>
        <taxon>Agaricomycotina</taxon>
        <taxon>Tremellomycetes</taxon>
        <taxon>Tremellales</taxon>
        <taxon>Cryptococcaceae</taxon>
        <taxon>Kwoniella</taxon>
    </lineage>
</organism>
<dbReference type="Proteomes" id="UP000092730">
    <property type="component" value="Chromosome 7"/>
</dbReference>
<protein>
    <recommendedName>
        <fullName evidence="1">N-acetyltransferase domain-containing protein</fullName>
    </recommendedName>
</protein>
<dbReference type="CDD" id="cd04301">
    <property type="entry name" value="NAT_SF"/>
    <property type="match status" value="1"/>
</dbReference>
<feature type="domain" description="N-acetyltransferase" evidence="1">
    <location>
        <begin position="99"/>
        <end position="227"/>
    </location>
</feature>